<sequence>MHGRPCAVCDPVLEERVDRQYTRRTDCGNHTVFGHDDMKLVPLISFKRAASDTEPETNAWCETNVQTVCADSLWNRDFLYQAKTVDYRRDLQWDPHYCLFNGWLEPEVVALQHDFEGLKRKSEEVCQEEKYAFAKWNTTMTMSDMDEVFQPSMARGTPTPREAIFMGAWTCAMGSSGCDMAYCAYSFCKLPDGSLGKYDDCEGWDPVKGMPIHPAPTGKHGR</sequence>
<evidence type="ECO:0000313" key="1">
    <source>
        <dbReference type="EMBL" id="CAD9638907.1"/>
    </source>
</evidence>
<protein>
    <submittedName>
        <fullName evidence="1">Uncharacterized protein</fullName>
    </submittedName>
</protein>
<reference evidence="1" key="1">
    <citation type="submission" date="2021-01" db="EMBL/GenBank/DDBJ databases">
        <authorList>
            <person name="Corre E."/>
            <person name="Pelletier E."/>
            <person name="Niang G."/>
            <person name="Scheremetjew M."/>
            <person name="Finn R."/>
            <person name="Kale V."/>
            <person name="Holt S."/>
            <person name="Cochrane G."/>
            <person name="Meng A."/>
            <person name="Brown T."/>
            <person name="Cohen L."/>
        </authorList>
    </citation>
    <scope>NUCLEOTIDE SEQUENCE</scope>
    <source>
        <strain evidence="1">RCC3387</strain>
    </source>
</reference>
<dbReference type="EMBL" id="HBGW01089406">
    <property type="protein sequence ID" value="CAD9638907.1"/>
    <property type="molecule type" value="Transcribed_RNA"/>
</dbReference>
<accession>A0A7S2VM86</accession>
<gene>
    <name evidence="1" type="ORF">BRAN1462_LOCUS56729</name>
</gene>
<dbReference type="AlphaFoldDB" id="A0A7S2VM86"/>
<organism evidence="1">
    <name type="scientific">Zooxanthella nutricula</name>
    <dbReference type="NCBI Taxonomy" id="1333877"/>
    <lineage>
        <taxon>Eukaryota</taxon>
        <taxon>Sar</taxon>
        <taxon>Alveolata</taxon>
        <taxon>Dinophyceae</taxon>
        <taxon>Peridiniales</taxon>
        <taxon>Peridiniales incertae sedis</taxon>
        <taxon>Zooxanthella</taxon>
    </lineage>
</organism>
<name>A0A7S2VM86_9DINO</name>
<proteinExistence type="predicted"/>